<dbReference type="EC" id="3.5.1.28" evidence="5"/>
<comment type="catalytic activity">
    <reaction evidence="1">
        <text>Hydrolyzes the link between N-acetylmuramoyl residues and L-amino acid residues in certain cell-wall glycopeptides.</text>
        <dbReference type="EC" id="3.5.1.28"/>
    </reaction>
</comment>
<evidence type="ECO:0000256" key="4">
    <source>
        <dbReference type="ARBA" id="ARBA00007553"/>
    </source>
</evidence>
<keyword evidence="9" id="KW-0862">Zinc</keyword>
<dbReference type="GO" id="GO:0046872">
    <property type="term" value="F:metal ion binding"/>
    <property type="evidence" value="ECO:0007669"/>
    <property type="project" value="UniProtKB-KW"/>
</dbReference>
<protein>
    <recommendedName>
        <fullName evidence="11">1,6-anhydro-N-acetylmuramyl-L-alanine amidase AmpD</fullName>
        <ecNumber evidence="5">3.5.1.28</ecNumber>
    </recommendedName>
    <alternativeName>
        <fullName evidence="12">N-acetylmuramoyl-L-alanine amidase</fullName>
    </alternativeName>
</protein>
<comment type="subcellular location">
    <subcellularLocation>
        <location evidence="3">Cytoplasm</location>
    </subcellularLocation>
</comment>
<keyword evidence="10" id="KW-0961">Cell wall biogenesis/degradation</keyword>
<dbReference type="CDD" id="cd06583">
    <property type="entry name" value="PGRP"/>
    <property type="match status" value="1"/>
</dbReference>
<dbReference type="NCBIfam" id="NF008758">
    <property type="entry name" value="PRK11789.1"/>
    <property type="match status" value="1"/>
</dbReference>
<feature type="domain" description="N-acetylmuramoyl-L-alanine amidase" evidence="13">
    <location>
        <begin position="44"/>
        <end position="195"/>
    </location>
</feature>
<dbReference type="Pfam" id="PF01510">
    <property type="entry name" value="Amidase_2"/>
    <property type="match status" value="1"/>
</dbReference>
<accession>A0A3P3QJC2</accession>
<evidence type="ECO:0000313" key="14">
    <source>
        <dbReference type="EMBL" id="RRJ21274.1"/>
    </source>
</evidence>
<dbReference type="GO" id="GO:0071555">
    <property type="term" value="P:cell wall organization"/>
    <property type="evidence" value="ECO:0007669"/>
    <property type="project" value="UniProtKB-KW"/>
</dbReference>
<evidence type="ECO:0000256" key="5">
    <source>
        <dbReference type="ARBA" id="ARBA00011901"/>
    </source>
</evidence>
<sequence length="211" mass="23826">MLAFQSLRVDNKGSSLTEHEAHLQNRIDRVNQHQVSFELEQRPSPHWNLRPRDTDISLLVIHCISLPAGQFGNSYIDDLFMGVLDSSADPSFADLAGLRVSSHCVIFRNGLVRQYVPFHLRAWHAGVSEFGGRPNCNDYSIGIELEGTEHQPYTDAQYQSLVLLTRKLMQDFPAITPERIVGHQQIAPGRKTDPGPSFDWDRYQSALKESG</sequence>
<organism evidence="14 15">
    <name type="scientific">Rheinheimera mesophila</name>
    <dbReference type="NCBI Taxonomy" id="1547515"/>
    <lineage>
        <taxon>Bacteria</taxon>
        <taxon>Pseudomonadati</taxon>
        <taxon>Pseudomonadota</taxon>
        <taxon>Gammaproteobacteria</taxon>
        <taxon>Chromatiales</taxon>
        <taxon>Chromatiaceae</taxon>
        <taxon>Rheinheimera</taxon>
    </lineage>
</organism>
<dbReference type="GO" id="GO:0008745">
    <property type="term" value="F:N-acetylmuramoyl-L-alanine amidase activity"/>
    <property type="evidence" value="ECO:0007669"/>
    <property type="project" value="UniProtKB-EC"/>
</dbReference>
<dbReference type="PANTHER" id="PTHR30417:SF4">
    <property type="entry name" value="1,6-ANHYDRO-N-ACETYLMURAMYL-L-ALANINE AMIDASE AMPD"/>
    <property type="match status" value="1"/>
</dbReference>
<evidence type="ECO:0000256" key="1">
    <source>
        <dbReference type="ARBA" id="ARBA00001561"/>
    </source>
</evidence>
<evidence type="ECO:0000256" key="9">
    <source>
        <dbReference type="ARBA" id="ARBA00022833"/>
    </source>
</evidence>
<keyword evidence="6" id="KW-0963">Cytoplasm</keyword>
<comment type="similarity">
    <text evidence="4">Belongs to the N-acetylmuramoyl-L-alanine amidase 2 family.</text>
</comment>
<evidence type="ECO:0000256" key="8">
    <source>
        <dbReference type="ARBA" id="ARBA00022801"/>
    </source>
</evidence>
<evidence type="ECO:0000256" key="6">
    <source>
        <dbReference type="ARBA" id="ARBA00022490"/>
    </source>
</evidence>
<evidence type="ECO:0000256" key="10">
    <source>
        <dbReference type="ARBA" id="ARBA00023316"/>
    </source>
</evidence>
<evidence type="ECO:0000256" key="2">
    <source>
        <dbReference type="ARBA" id="ARBA00001947"/>
    </source>
</evidence>
<dbReference type="PANTHER" id="PTHR30417">
    <property type="entry name" value="N-ACETYLMURAMOYL-L-ALANINE AMIDASE AMID"/>
    <property type="match status" value="1"/>
</dbReference>
<dbReference type="InterPro" id="IPR051206">
    <property type="entry name" value="NAMLAA_amidase_2"/>
</dbReference>
<evidence type="ECO:0000313" key="15">
    <source>
        <dbReference type="Proteomes" id="UP000276260"/>
    </source>
</evidence>
<dbReference type="GO" id="GO:0005737">
    <property type="term" value="C:cytoplasm"/>
    <property type="evidence" value="ECO:0007669"/>
    <property type="project" value="UniProtKB-SubCell"/>
</dbReference>
<dbReference type="AlphaFoldDB" id="A0A3P3QJC2"/>
<dbReference type="Gene3D" id="3.40.80.10">
    <property type="entry name" value="Peptidoglycan recognition protein-like"/>
    <property type="match status" value="1"/>
</dbReference>
<evidence type="ECO:0000256" key="11">
    <source>
        <dbReference type="ARBA" id="ARBA00039257"/>
    </source>
</evidence>
<comment type="cofactor">
    <cofactor evidence="2">
        <name>Zn(2+)</name>
        <dbReference type="ChEBI" id="CHEBI:29105"/>
    </cofactor>
</comment>
<gene>
    <name evidence="14" type="primary">ampD</name>
    <name evidence="14" type="ORF">EIK76_10360</name>
</gene>
<dbReference type="GO" id="GO:0009253">
    <property type="term" value="P:peptidoglycan catabolic process"/>
    <property type="evidence" value="ECO:0007669"/>
    <property type="project" value="InterPro"/>
</dbReference>
<dbReference type="InterPro" id="IPR036505">
    <property type="entry name" value="Amidase/PGRP_sf"/>
</dbReference>
<dbReference type="OrthoDB" id="9794842at2"/>
<reference evidence="14 15" key="1">
    <citation type="submission" date="2018-11" db="EMBL/GenBank/DDBJ databases">
        <title>Draft genome analysis of Rheinheimera mesophila isolated from an industrial waste site.</title>
        <authorList>
            <person name="Yu Q."/>
            <person name="Qi Y."/>
            <person name="Zhang H."/>
            <person name="Lu Y."/>
            <person name="Pu J."/>
        </authorList>
    </citation>
    <scope>NUCLEOTIDE SEQUENCE [LARGE SCALE GENOMIC DNA]</scope>
    <source>
        <strain evidence="14 15">IITR13</strain>
    </source>
</reference>
<keyword evidence="15" id="KW-1185">Reference proteome</keyword>
<proteinExistence type="inferred from homology"/>
<evidence type="ECO:0000256" key="12">
    <source>
        <dbReference type="ARBA" id="ARBA00042615"/>
    </source>
</evidence>
<evidence type="ECO:0000256" key="7">
    <source>
        <dbReference type="ARBA" id="ARBA00022723"/>
    </source>
</evidence>
<name>A0A3P3QJC2_9GAMM</name>
<keyword evidence="8" id="KW-0378">Hydrolase</keyword>
<dbReference type="SMART" id="SM00644">
    <property type="entry name" value="Ami_2"/>
    <property type="match status" value="1"/>
</dbReference>
<dbReference type="EMBL" id="RRCF01000002">
    <property type="protein sequence ID" value="RRJ21274.1"/>
    <property type="molecule type" value="Genomic_DNA"/>
</dbReference>
<evidence type="ECO:0000259" key="13">
    <source>
        <dbReference type="SMART" id="SM00644"/>
    </source>
</evidence>
<dbReference type="RefSeq" id="WP_082101777.1">
    <property type="nucleotide sequence ID" value="NZ_LAVS01000007.1"/>
</dbReference>
<keyword evidence="7" id="KW-0479">Metal-binding</keyword>
<dbReference type="SUPFAM" id="SSF55846">
    <property type="entry name" value="N-acetylmuramoyl-L-alanine amidase-like"/>
    <property type="match status" value="1"/>
</dbReference>
<evidence type="ECO:0000256" key="3">
    <source>
        <dbReference type="ARBA" id="ARBA00004496"/>
    </source>
</evidence>
<dbReference type="GO" id="GO:0009254">
    <property type="term" value="P:peptidoglycan turnover"/>
    <property type="evidence" value="ECO:0007669"/>
    <property type="project" value="TreeGrafter"/>
</dbReference>
<dbReference type="Proteomes" id="UP000276260">
    <property type="component" value="Unassembled WGS sequence"/>
</dbReference>
<comment type="caution">
    <text evidence="14">The sequence shown here is derived from an EMBL/GenBank/DDBJ whole genome shotgun (WGS) entry which is preliminary data.</text>
</comment>
<dbReference type="InterPro" id="IPR002502">
    <property type="entry name" value="Amidase_domain"/>
</dbReference>